<feature type="region of interest" description="Disordered" evidence="1">
    <location>
        <begin position="1"/>
        <end position="20"/>
    </location>
</feature>
<dbReference type="Proteomes" id="UP001149074">
    <property type="component" value="Unassembled WGS sequence"/>
</dbReference>
<accession>A0A9W9KAE4</accession>
<dbReference type="GeneID" id="81357533"/>
<proteinExistence type="predicted"/>
<gene>
    <name evidence="2" type="ORF">N7532_006060</name>
</gene>
<reference evidence="2" key="2">
    <citation type="journal article" date="2023" name="IMA Fungus">
        <title>Comparative genomic study of the Penicillium genus elucidates a diverse pangenome and 15 lateral gene transfer events.</title>
        <authorList>
            <person name="Petersen C."/>
            <person name="Sorensen T."/>
            <person name="Nielsen M.R."/>
            <person name="Sondergaard T.E."/>
            <person name="Sorensen J.L."/>
            <person name="Fitzpatrick D.A."/>
            <person name="Frisvad J.C."/>
            <person name="Nielsen K.L."/>
        </authorList>
    </citation>
    <scope>NUCLEOTIDE SEQUENCE</scope>
    <source>
        <strain evidence="2">IBT 30761</strain>
    </source>
</reference>
<dbReference type="EMBL" id="JAPQKI010000005">
    <property type="protein sequence ID" value="KAJ5099059.1"/>
    <property type="molecule type" value="Genomic_DNA"/>
</dbReference>
<keyword evidence="3" id="KW-1185">Reference proteome</keyword>
<evidence type="ECO:0000313" key="2">
    <source>
        <dbReference type="EMBL" id="KAJ5099059.1"/>
    </source>
</evidence>
<protein>
    <submittedName>
        <fullName evidence="2">Uncharacterized protein</fullName>
    </submittedName>
</protein>
<evidence type="ECO:0000256" key="1">
    <source>
        <dbReference type="SAM" id="MobiDB-lite"/>
    </source>
</evidence>
<name>A0A9W9KAE4_9EURO</name>
<dbReference type="AlphaFoldDB" id="A0A9W9KAE4"/>
<evidence type="ECO:0000313" key="3">
    <source>
        <dbReference type="Proteomes" id="UP001149074"/>
    </source>
</evidence>
<sequence>MRSRSIKPEAKKAARTSTRNRDRQIIANLKATGGEAVVGGWSGNWEVEGGEEGGKGRAECSDVVRRSHTAPGGNLCKRLAYVILVAGAGGMASGDWESVRLTLELVIVESGYIRFDVNIALSEVIYIQWKTFLGKDEVHAVVECYPSHNGTCLNATGNEMILEVP</sequence>
<reference evidence="2" key="1">
    <citation type="submission" date="2022-11" db="EMBL/GenBank/DDBJ databases">
        <authorList>
            <person name="Petersen C."/>
        </authorList>
    </citation>
    <scope>NUCLEOTIDE SEQUENCE</scope>
    <source>
        <strain evidence="2">IBT 30761</strain>
    </source>
</reference>
<dbReference type="RefSeq" id="XP_056474713.1">
    <property type="nucleotide sequence ID" value="XM_056618554.1"/>
</dbReference>
<organism evidence="2 3">
    <name type="scientific">Penicillium argentinense</name>
    <dbReference type="NCBI Taxonomy" id="1131581"/>
    <lineage>
        <taxon>Eukaryota</taxon>
        <taxon>Fungi</taxon>
        <taxon>Dikarya</taxon>
        <taxon>Ascomycota</taxon>
        <taxon>Pezizomycotina</taxon>
        <taxon>Eurotiomycetes</taxon>
        <taxon>Eurotiomycetidae</taxon>
        <taxon>Eurotiales</taxon>
        <taxon>Aspergillaceae</taxon>
        <taxon>Penicillium</taxon>
    </lineage>
</organism>
<comment type="caution">
    <text evidence="2">The sequence shown here is derived from an EMBL/GenBank/DDBJ whole genome shotgun (WGS) entry which is preliminary data.</text>
</comment>
<feature type="compositionally biased region" description="Basic and acidic residues" evidence="1">
    <location>
        <begin position="1"/>
        <end position="12"/>
    </location>
</feature>